<organism evidence="2 3">
    <name type="scientific">Amycolatopsis lexingtonensis</name>
    <dbReference type="NCBI Taxonomy" id="218822"/>
    <lineage>
        <taxon>Bacteria</taxon>
        <taxon>Bacillati</taxon>
        <taxon>Actinomycetota</taxon>
        <taxon>Actinomycetes</taxon>
        <taxon>Pseudonocardiales</taxon>
        <taxon>Pseudonocardiaceae</taxon>
        <taxon>Amycolatopsis</taxon>
    </lineage>
</organism>
<dbReference type="EMBL" id="JADBEG010000001">
    <property type="protein sequence ID" value="MBE1501815.1"/>
    <property type="molecule type" value="Genomic_DNA"/>
</dbReference>
<gene>
    <name evidence="2" type="ORF">H4696_008915</name>
</gene>
<protein>
    <submittedName>
        <fullName evidence="2">Acyl carrier protein</fullName>
    </submittedName>
</protein>
<evidence type="ECO:0000313" key="2">
    <source>
        <dbReference type="EMBL" id="MBE1501815.1"/>
    </source>
</evidence>
<dbReference type="Proteomes" id="UP000631670">
    <property type="component" value="Unassembled WGS sequence"/>
</dbReference>
<dbReference type="Gene3D" id="1.10.1200.10">
    <property type="entry name" value="ACP-like"/>
    <property type="match status" value="1"/>
</dbReference>
<keyword evidence="3" id="KW-1185">Reference proteome</keyword>
<dbReference type="PROSITE" id="PS50075">
    <property type="entry name" value="CARRIER"/>
    <property type="match status" value="1"/>
</dbReference>
<feature type="domain" description="Carrier" evidence="1">
    <location>
        <begin position="5"/>
        <end position="84"/>
    </location>
</feature>
<proteinExistence type="predicted"/>
<accession>A0ABR9IF76</accession>
<evidence type="ECO:0000313" key="3">
    <source>
        <dbReference type="Proteomes" id="UP000631670"/>
    </source>
</evidence>
<evidence type="ECO:0000259" key="1">
    <source>
        <dbReference type="PROSITE" id="PS50075"/>
    </source>
</evidence>
<dbReference type="Pfam" id="PF00550">
    <property type="entry name" value="PP-binding"/>
    <property type="match status" value="1"/>
</dbReference>
<dbReference type="RefSeq" id="WP_086860804.1">
    <property type="nucleotide sequence ID" value="NZ_JADBEG010000001.1"/>
</dbReference>
<sequence length="95" mass="10393">MSTREEIAAFVKSVLEGFLDEDIEGAVGWDTPIGEGGLGVESIGLLEIVVHLEREYDVSLSDELIERMVTATFGGLVDEVRALVQDARESERRVA</sequence>
<dbReference type="InterPro" id="IPR009081">
    <property type="entry name" value="PP-bd_ACP"/>
</dbReference>
<dbReference type="InterPro" id="IPR036736">
    <property type="entry name" value="ACP-like_sf"/>
</dbReference>
<name>A0ABR9IF76_9PSEU</name>
<dbReference type="SUPFAM" id="SSF47336">
    <property type="entry name" value="ACP-like"/>
    <property type="match status" value="1"/>
</dbReference>
<reference evidence="2 3" key="1">
    <citation type="submission" date="2020-10" db="EMBL/GenBank/DDBJ databases">
        <title>Sequencing the genomes of 1000 actinobacteria strains.</title>
        <authorList>
            <person name="Klenk H.-P."/>
        </authorList>
    </citation>
    <scope>NUCLEOTIDE SEQUENCE [LARGE SCALE GENOMIC DNA]</scope>
    <source>
        <strain evidence="2 3">DSM 44653</strain>
    </source>
</reference>
<comment type="caution">
    <text evidence="2">The sequence shown here is derived from an EMBL/GenBank/DDBJ whole genome shotgun (WGS) entry which is preliminary data.</text>
</comment>